<evidence type="ECO:0000256" key="1">
    <source>
        <dbReference type="SAM" id="MobiDB-lite"/>
    </source>
</evidence>
<proteinExistence type="predicted"/>
<protein>
    <submittedName>
        <fullName evidence="2">Uncharacterized protein</fullName>
    </submittedName>
</protein>
<organism evidence="2 3">
    <name type="scientific">Lentinus brumalis</name>
    <dbReference type="NCBI Taxonomy" id="2498619"/>
    <lineage>
        <taxon>Eukaryota</taxon>
        <taxon>Fungi</taxon>
        <taxon>Dikarya</taxon>
        <taxon>Basidiomycota</taxon>
        <taxon>Agaricomycotina</taxon>
        <taxon>Agaricomycetes</taxon>
        <taxon>Polyporales</taxon>
        <taxon>Polyporaceae</taxon>
        <taxon>Lentinus</taxon>
    </lineage>
</organism>
<dbReference type="Proteomes" id="UP000256964">
    <property type="component" value="Unassembled WGS sequence"/>
</dbReference>
<accession>A0A371DAT2</accession>
<feature type="region of interest" description="Disordered" evidence="1">
    <location>
        <begin position="122"/>
        <end position="172"/>
    </location>
</feature>
<sequence length="231" mass="23462">MSTELRQAIVQSAHERRPYYCRVLNEEWIQKLRRELNDSGQNTTAGVASTSGGTADPLTIAAPAAACSDSVSIAAASQQISGTRNGIHTETLLVNGSSTPSTSPTSTAQIAPTLVPNKSVVSARGEADVHPPTELDTNGRSASAASPPCTHTAVVDESADSHPGAVQDERGARLAATESYIEALPFPDHTATVNEPAVSVPGTAEGDRGATNGSSSAPSTPPPSSGGSGLP</sequence>
<evidence type="ECO:0000313" key="3">
    <source>
        <dbReference type="Proteomes" id="UP000256964"/>
    </source>
</evidence>
<dbReference type="EMBL" id="KZ857404">
    <property type="protein sequence ID" value="RDX49630.1"/>
    <property type="molecule type" value="Genomic_DNA"/>
</dbReference>
<reference evidence="2 3" key="1">
    <citation type="journal article" date="2018" name="Biotechnol. Biofuels">
        <title>Integrative visual omics of the white-rot fungus Polyporus brumalis exposes the biotechnological potential of its oxidative enzymes for delignifying raw plant biomass.</title>
        <authorList>
            <person name="Miyauchi S."/>
            <person name="Rancon A."/>
            <person name="Drula E."/>
            <person name="Hage H."/>
            <person name="Chaduli D."/>
            <person name="Favel A."/>
            <person name="Grisel S."/>
            <person name="Henrissat B."/>
            <person name="Herpoel-Gimbert I."/>
            <person name="Ruiz-Duenas F.J."/>
            <person name="Chevret D."/>
            <person name="Hainaut M."/>
            <person name="Lin J."/>
            <person name="Wang M."/>
            <person name="Pangilinan J."/>
            <person name="Lipzen A."/>
            <person name="Lesage-Meessen L."/>
            <person name="Navarro D."/>
            <person name="Riley R."/>
            <person name="Grigoriev I.V."/>
            <person name="Zhou S."/>
            <person name="Raouche S."/>
            <person name="Rosso M.N."/>
        </authorList>
    </citation>
    <scope>NUCLEOTIDE SEQUENCE [LARGE SCALE GENOMIC DNA]</scope>
    <source>
        <strain evidence="2 3">BRFM 1820</strain>
    </source>
</reference>
<feature type="region of interest" description="Disordered" evidence="1">
    <location>
        <begin position="186"/>
        <end position="231"/>
    </location>
</feature>
<keyword evidence="3" id="KW-1185">Reference proteome</keyword>
<dbReference type="AlphaFoldDB" id="A0A371DAT2"/>
<gene>
    <name evidence="2" type="ORF">OH76DRAFT_1483001</name>
</gene>
<name>A0A371DAT2_9APHY</name>
<feature type="compositionally biased region" description="Polar residues" evidence="1">
    <location>
        <begin position="135"/>
        <end position="144"/>
    </location>
</feature>
<evidence type="ECO:0000313" key="2">
    <source>
        <dbReference type="EMBL" id="RDX49630.1"/>
    </source>
</evidence>